<dbReference type="Gene3D" id="3.30.420.10">
    <property type="entry name" value="Ribonuclease H-like superfamily/Ribonuclease H"/>
    <property type="match status" value="1"/>
</dbReference>
<accession>A0A5J4WMK7</accession>
<dbReference type="GO" id="GO:0003676">
    <property type="term" value="F:nucleic acid binding"/>
    <property type="evidence" value="ECO:0007669"/>
    <property type="project" value="InterPro"/>
</dbReference>
<evidence type="ECO:0000313" key="2">
    <source>
        <dbReference type="Proteomes" id="UP000324800"/>
    </source>
</evidence>
<proteinExistence type="predicted"/>
<protein>
    <recommendedName>
        <fullName evidence="3">Tc1-like transposase DDE domain-containing protein</fullName>
    </recommendedName>
</protein>
<dbReference type="EMBL" id="SNRW01001574">
    <property type="protein sequence ID" value="KAA6395866.1"/>
    <property type="molecule type" value="Genomic_DNA"/>
</dbReference>
<name>A0A5J4WMK7_9EUKA</name>
<dbReference type="Proteomes" id="UP000324800">
    <property type="component" value="Unassembled WGS sequence"/>
</dbReference>
<dbReference type="AlphaFoldDB" id="A0A5J4WMK7"/>
<sequence length="109" mass="12436">MIRMAISSKGVLYFCCVRGSINGDKYMNIVRNHVLSMIYIAHGSSFVFQQDNATCHKRLDVLGSFDLLGMDVMEWPACSPDFSPIENVENIGKRVFKCAENKYSYVNLW</sequence>
<reference evidence="1 2" key="1">
    <citation type="submission" date="2019-03" db="EMBL/GenBank/DDBJ databases">
        <title>Single cell metagenomics reveals metabolic interactions within the superorganism composed of flagellate Streblomastix strix and complex community of Bacteroidetes bacteria on its surface.</title>
        <authorList>
            <person name="Treitli S.C."/>
            <person name="Kolisko M."/>
            <person name="Husnik F."/>
            <person name="Keeling P."/>
            <person name="Hampl V."/>
        </authorList>
    </citation>
    <scope>NUCLEOTIDE SEQUENCE [LARGE SCALE GENOMIC DNA]</scope>
    <source>
        <strain evidence="1">ST1C</strain>
    </source>
</reference>
<comment type="caution">
    <text evidence="1">The sequence shown here is derived from an EMBL/GenBank/DDBJ whole genome shotgun (WGS) entry which is preliminary data.</text>
</comment>
<evidence type="ECO:0000313" key="1">
    <source>
        <dbReference type="EMBL" id="KAA6395866.1"/>
    </source>
</evidence>
<gene>
    <name evidence="1" type="ORF">EZS28_008602</name>
</gene>
<evidence type="ECO:0008006" key="3">
    <source>
        <dbReference type="Google" id="ProtNLM"/>
    </source>
</evidence>
<organism evidence="1 2">
    <name type="scientific">Streblomastix strix</name>
    <dbReference type="NCBI Taxonomy" id="222440"/>
    <lineage>
        <taxon>Eukaryota</taxon>
        <taxon>Metamonada</taxon>
        <taxon>Preaxostyla</taxon>
        <taxon>Oxymonadida</taxon>
        <taxon>Streblomastigidae</taxon>
        <taxon>Streblomastix</taxon>
    </lineage>
</organism>
<dbReference type="OrthoDB" id="8663161at2759"/>
<dbReference type="InterPro" id="IPR036397">
    <property type="entry name" value="RNaseH_sf"/>
</dbReference>